<keyword evidence="9 10" id="KW-0472">Membrane</keyword>
<keyword evidence="8" id="KW-0408">Iron</keyword>
<evidence type="ECO:0000256" key="6">
    <source>
        <dbReference type="ARBA" id="ARBA00022723"/>
    </source>
</evidence>
<feature type="transmembrane region" description="Helical" evidence="10">
    <location>
        <begin position="222"/>
        <end position="244"/>
    </location>
</feature>
<evidence type="ECO:0000256" key="10">
    <source>
        <dbReference type="SAM" id="Phobius"/>
    </source>
</evidence>
<feature type="transmembrane region" description="Helical" evidence="10">
    <location>
        <begin position="130"/>
        <end position="152"/>
    </location>
</feature>
<dbReference type="InterPro" id="IPR034804">
    <property type="entry name" value="SQR/QFR_C/D"/>
</dbReference>
<reference evidence="11 12" key="1">
    <citation type="submission" date="2011-11" db="EMBL/GenBank/DDBJ databases">
        <authorList>
            <person name="Weinstock G."/>
            <person name="Sodergren E."/>
            <person name="Clifton S."/>
            <person name="Fulton L."/>
            <person name="Fulton B."/>
            <person name="Courtney L."/>
            <person name="Fronick C."/>
            <person name="Harrison M."/>
            <person name="Strong C."/>
            <person name="Farmer C."/>
            <person name="Delahaunty K."/>
            <person name="Markovic C."/>
            <person name="Hall O."/>
            <person name="Minx P."/>
            <person name="Tomlinson C."/>
            <person name="Mitreva M."/>
            <person name="Hou S."/>
            <person name="Chen J."/>
            <person name="Wollam A."/>
            <person name="Pepin K.H."/>
            <person name="Johnson M."/>
            <person name="Bhonagiri V."/>
            <person name="Zhang X."/>
            <person name="Suruliraj S."/>
            <person name="Warren W."/>
            <person name="Chinwalla A."/>
            <person name="Mardis E.R."/>
            <person name="Wilson R.K."/>
        </authorList>
    </citation>
    <scope>NUCLEOTIDE SEQUENCE [LARGE SCALE GENOMIC DNA]</scope>
    <source>
        <strain evidence="11 12">YIT 11816</strain>
    </source>
</reference>
<evidence type="ECO:0000256" key="9">
    <source>
        <dbReference type="ARBA" id="ARBA00023136"/>
    </source>
</evidence>
<dbReference type="HOGENOM" id="CLU_075821_0_0_4"/>
<evidence type="ECO:0000313" key="12">
    <source>
        <dbReference type="Proteomes" id="UP000004956"/>
    </source>
</evidence>
<dbReference type="GO" id="GO:0016020">
    <property type="term" value="C:membrane"/>
    <property type="evidence" value="ECO:0007669"/>
    <property type="project" value="UniProtKB-SubCell"/>
</dbReference>
<protein>
    <submittedName>
        <fullName evidence="11">Fumarate reductase respiratory complex, transmembrane subunit</fullName>
    </submittedName>
</protein>
<evidence type="ECO:0000256" key="2">
    <source>
        <dbReference type="ARBA" id="ARBA00004050"/>
    </source>
</evidence>
<evidence type="ECO:0000256" key="7">
    <source>
        <dbReference type="ARBA" id="ARBA00022989"/>
    </source>
</evidence>
<proteinExistence type="predicted"/>
<keyword evidence="4" id="KW-0349">Heme</keyword>
<gene>
    <name evidence="11" type="ORF">HMPREF9440_00767</name>
</gene>
<evidence type="ECO:0000256" key="5">
    <source>
        <dbReference type="ARBA" id="ARBA00022692"/>
    </source>
</evidence>
<comment type="caution">
    <text evidence="11">The sequence shown here is derived from an EMBL/GenBank/DDBJ whole genome shotgun (WGS) entry which is preliminary data.</text>
</comment>
<organism evidence="11 12">
    <name type="scientific">Sutterella parvirubra YIT 11816</name>
    <dbReference type="NCBI Taxonomy" id="762967"/>
    <lineage>
        <taxon>Bacteria</taxon>
        <taxon>Pseudomonadati</taxon>
        <taxon>Pseudomonadota</taxon>
        <taxon>Betaproteobacteria</taxon>
        <taxon>Burkholderiales</taxon>
        <taxon>Sutterellaceae</taxon>
        <taxon>Sutterella</taxon>
    </lineage>
</organism>
<keyword evidence="6" id="KW-0479">Metal-binding</keyword>
<keyword evidence="5 10" id="KW-0812">Transmembrane</keyword>
<comment type="subcellular location">
    <subcellularLocation>
        <location evidence="3">Membrane</location>
    </subcellularLocation>
</comment>
<dbReference type="GO" id="GO:0046872">
    <property type="term" value="F:metal ion binding"/>
    <property type="evidence" value="ECO:0007669"/>
    <property type="project" value="UniProtKB-KW"/>
</dbReference>
<evidence type="ECO:0000256" key="3">
    <source>
        <dbReference type="ARBA" id="ARBA00004370"/>
    </source>
</evidence>
<feature type="transmembrane region" description="Helical" evidence="10">
    <location>
        <begin position="179"/>
        <end position="202"/>
    </location>
</feature>
<comment type="function">
    <text evidence="2">Membrane-anchoring subunit of succinate dehydrogenase (SDH).</text>
</comment>
<evidence type="ECO:0000256" key="4">
    <source>
        <dbReference type="ARBA" id="ARBA00022617"/>
    </source>
</evidence>
<dbReference type="EMBL" id="AFBQ01000105">
    <property type="protein sequence ID" value="EHY31855.1"/>
    <property type="molecule type" value="Genomic_DNA"/>
</dbReference>
<feature type="transmembrane region" description="Helical" evidence="10">
    <location>
        <begin position="272"/>
        <end position="289"/>
    </location>
</feature>
<accession>H3KDF8</accession>
<feature type="transmembrane region" description="Helical" evidence="10">
    <location>
        <begin position="78"/>
        <end position="101"/>
    </location>
</feature>
<dbReference type="Pfam" id="PF01127">
    <property type="entry name" value="Sdh_cyt"/>
    <property type="match status" value="1"/>
</dbReference>
<keyword evidence="7 10" id="KW-1133">Transmembrane helix</keyword>
<dbReference type="InterPro" id="IPR000701">
    <property type="entry name" value="SuccDH_FuR_B_TM-su"/>
</dbReference>
<dbReference type="AlphaFoldDB" id="H3KDF8"/>
<keyword evidence="12" id="KW-1185">Reference proteome</keyword>
<evidence type="ECO:0000313" key="11">
    <source>
        <dbReference type="EMBL" id="EHY31855.1"/>
    </source>
</evidence>
<evidence type="ECO:0000256" key="1">
    <source>
        <dbReference type="ARBA" id="ARBA00001971"/>
    </source>
</evidence>
<dbReference type="Proteomes" id="UP000004956">
    <property type="component" value="Unassembled WGS sequence"/>
</dbReference>
<dbReference type="SUPFAM" id="SSF81343">
    <property type="entry name" value="Fumarate reductase respiratory complex transmembrane subunits"/>
    <property type="match status" value="1"/>
</dbReference>
<evidence type="ECO:0000256" key="8">
    <source>
        <dbReference type="ARBA" id="ARBA00023004"/>
    </source>
</evidence>
<dbReference type="STRING" id="762967.HMPREF9440_00767"/>
<dbReference type="PATRIC" id="fig|762967.3.peg.615"/>
<name>H3KDF8_9BURK</name>
<comment type="cofactor">
    <cofactor evidence="1">
        <name>heme</name>
        <dbReference type="ChEBI" id="CHEBI:30413"/>
    </cofactor>
</comment>
<sequence length="318" mass="36130">MSAARKEHALRFPYLIGREALLLPDMCAAARSRQETKHIGPVIMTTPDNVKYANTPTATENVWGVGLKDAKRQSKFTAIADVTQSVTGLILGIFLFCHMAFTSSVQFGKDVFANLIAFSGGAFIDGHEHLWLHVVFVGFIFLCVVLHALCALRRFPTSYRQCRDIRAHYRMVKHEDTTLWMVQLVTAFLLFLLVFPHLISMLTNPGGFDPNLIGVHTYHNGMIYTFIFLVVTELHGMIGLYRLAVKWDIFEKNPETDIIDQRSTERHGFRKTMLFVALLMIICGTLTAWKNYSIGAEQIAAGQEATRYEIPDELNWWK</sequence>
<dbReference type="Gene3D" id="1.20.1300.10">
    <property type="entry name" value="Fumarate reductase/succinate dehydrogenase, transmembrane subunit"/>
    <property type="match status" value="1"/>
</dbReference>